<dbReference type="SUPFAM" id="SSF52499">
    <property type="entry name" value="Isochorismatase-like hydrolases"/>
    <property type="match status" value="1"/>
</dbReference>
<sequence length="188" mass="20738">MANWQLSDIVKPSQSVLVVWDVHKALVNSIFNKDEFMNSLNTAINAARGAGVPIIFTKITPYPQGFESPSSKLLYRGGFQFRPEDMELAVKPGDRDIVLNKNTWSIFVGTNFELLLRNSSRSTVVFTGIATEIGVETSARHAFALGFIPVIVSDAVSSRSREAHERSLANMSSFFPVISSAELAKAWK</sequence>
<feature type="domain" description="Isochorismatase-like" evidence="2">
    <location>
        <begin position="15"/>
        <end position="182"/>
    </location>
</feature>
<evidence type="ECO:0000313" key="3">
    <source>
        <dbReference type="EMBL" id="GGP21364.1"/>
    </source>
</evidence>
<keyword evidence="4" id="KW-1185">Reference proteome</keyword>
<dbReference type="Pfam" id="PF00857">
    <property type="entry name" value="Isochorismatase"/>
    <property type="match status" value="1"/>
</dbReference>
<dbReference type="InterPro" id="IPR050272">
    <property type="entry name" value="Isochorismatase-like_hydrls"/>
</dbReference>
<dbReference type="GO" id="GO:0016787">
    <property type="term" value="F:hydrolase activity"/>
    <property type="evidence" value="ECO:0007669"/>
    <property type="project" value="UniProtKB-KW"/>
</dbReference>
<dbReference type="InterPro" id="IPR000868">
    <property type="entry name" value="Isochorismatase-like_dom"/>
</dbReference>
<dbReference type="EMBL" id="BMNL01000003">
    <property type="protein sequence ID" value="GGP21364.1"/>
    <property type="molecule type" value="Genomic_DNA"/>
</dbReference>
<dbReference type="PANTHER" id="PTHR43540">
    <property type="entry name" value="PEROXYUREIDOACRYLATE/UREIDOACRYLATE AMIDOHYDROLASE-RELATED"/>
    <property type="match status" value="1"/>
</dbReference>
<evidence type="ECO:0000313" key="4">
    <source>
        <dbReference type="Proteomes" id="UP000610960"/>
    </source>
</evidence>
<dbReference type="RefSeq" id="WP_188596609.1">
    <property type="nucleotide sequence ID" value="NZ_BMNL01000003.1"/>
</dbReference>
<protein>
    <submittedName>
        <fullName evidence="3">Isochorismatase</fullName>
    </submittedName>
</protein>
<dbReference type="CDD" id="cd00431">
    <property type="entry name" value="cysteine_hydrolases"/>
    <property type="match status" value="1"/>
</dbReference>
<gene>
    <name evidence="3" type="ORF">GCM10007981_12890</name>
</gene>
<keyword evidence="1" id="KW-0378">Hydrolase</keyword>
<dbReference type="Proteomes" id="UP000610960">
    <property type="component" value="Unassembled WGS sequence"/>
</dbReference>
<reference evidence="3" key="2">
    <citation type="submission" date="2020-09" db="EMBL/GenBank/DDBJ databases">
        <authorList>
            <person name="Sun Q."/>
            <person name="Ohkuma M."/>
        </authorList>
    </citation>
    <scope>NUCLEOTIDE SEQUENCE</scope>
    <source>
        <strain evidence="3">JCM 10088</strain>
    </source>
</reference>
<proteinExistence type="predicted"/>
<dbReference type="OrthoDB" id="9194at2157"/>
<comment type="caution">
    <text evidence="3">The sequence shown here is derived from an EMBL/GenBank/DDBJ whole genome shotgun (WGS) entry which is preliminary data.</text>
</comment>
<evidence type="ECO:0000256" key="1">
    <source>
        <dbReference type="ARBA" id="ARBA00022801"/>
    </source>
</evidence>
<reference evidence="3" key="1">
    <citation type="journal article" date="2014" name="Int. J. Syst. Evol. Microbiol.">
        <title>Complete genome sequence of Corynebacterium casei LMG S-19264T (=DSM 44701T), isolated from a smear-ripened cheese.</title>
        <authorList>
            <consortium name="US DOE Joint Genome Institute (JGI-PGF)"/>
            <person name="Walter F."/>
            <person name="Albersmeier A."/>
            <person name="Kalinowski J."/>
            <person name="Ruckert C."/>
        </authorList>
    </citation>
    <scope>NUCLEOTIDE SEQUENCE</scope>
    <source>
        <strain evidence="3">JCM 10088</strain>
    </source>
</reference>
<dbReference type="PANTHER" id="PTHR43540:SF6">
    <property type="entry name" value="ISOCHORISMATASE-LIKE DOMAIN-CONTAINING PROTEIN"/>
    <property type="match status" value="1"/>
</dbReference>
<dbReference type="AlphaFoldDB" id="A0A830GWS1"/>
<evidence type="ECO:0000259" key="2">
    <source>
        <dbReference type="Pfam" id="PF00857"/>
    </source>
</evidence>
<accession>A0A830GWS1</accession>
<dbReference type="Gene3D" id="3.40.50.850">
    <property type="entry name" value="Isochorismatase-like"/>
    <property type="match status" value="1"/>
</dbReference>
<organism evidence="3 4">
    <name type="scientific">Thermocladium modestius</name>
    <dbReference type="NCBI Taxonomy" id="62609"/>
    <lineage>
        <taxon>Archaea</taxon>
        <taxon>Thermoproteota</taxon>
        <taxon>Thermoprotei</taxon>
        <taxon>Thermoproteales</taxon>
        <taxon>Thermoproteaceae</taxon>
        <taxon>Thermocladium</taxon>
    </lineage>
</organism>
<dbReference type="InterPro" id="IPR036380">
    <property type="entry name" value="Isochorismatase-like_sf"/>
</dbReference>
<name>A0A830GWS1_9CREN</name>